<evidence type="ECO:0000313" key="3">
    <source>
        <dbReference type="Proteomes" id="UP000000483"/>
    </source>
</evidence>
<dbReference type="AlphaFoldDB" id="F2NHZ6"/>
<sequence>MFLLDDVVMAPFKGIFWIFKEIHDAAQQEQAGESDAITASLSELYMKLDTGQITEAEFDAQEKILLDRLDLLQAQEKTSPKPEEKKKRAKPRRQAAAAKKVYSHP</sequence>
<keyword evidence="3" id="KW-1185">Reference proteome</keyword>
<accession>F2NHZ6</accession>
<evidence type="ECO:0000256" key="1">
    <source>
        <dbReference type="SAM" id="MobiDB-lite"/>
    </source>
</evidence>
<feature type="compositionally biased region" description="Low complexity" evidence="1">
    <location>
        <begin position="94"/>
        <end position="105"/>
    </location>
</feature>
<gene>
    <name evidence="2" type="ordered locus">Desac_1782</name>
</gene>
<evidence type="ECO:0000313" key="2">
    <source>
        <dbReference type="EMBL" id="AEB09622.1"/>
    </source>
</evidence>
<name>F2NHZ6_DESAR</name>
<dbReference type="STRING" id="880072.Desac_1782"/>
<dbReference type="KEGG" id="dao:Desac_1782"/>
<reference evidence="3" key="2">
    <citation type="submission" date="2011-03" db="EMBL/GenBank/DDBJ databases">
        <title>The complete genome of Desulfobacca acetoxidans DSM 11109.</title>
        <authorList>
            <consortium name="US DOE Joint Genome Institute (JGI-PGF)"/>
            <person name="Lucas S."/>
            <person name="Copeland A."/>
            <person name="Lapidus A."/>
            <person name="Bruce D."/>
            <person name="Goodwin L."/>
            <person name="Pitluck S."/>
            <person name="Peters L."/>
            <person name="Kyrpides N."/>
            <person name="Mavromatis K."/>
            <person name="Ivanova N."/>
            <person name="Ovchinnikova G."/>
            <person name="Teshima H."/>
            <person name="Detter J.C."/>
            <person name="Han C."/>
            <person name="Land M."/>
            <person name="Hauser L."/>
            <person name="Markowitz V."/>
            <person name="Cheng J.-F."/>
            <person name="Hugenholtz P."/>
            <person name="Woyke T."/>
            <person name="Wu D."/>
            <person name="Spring S."/>
            <person name="Schueler E."/>
            <person name="Brambilla E."/>
            <person name="Klenk H.-P."/>
            <person name="Eisen J.A."/>
        </authorList>
    </citation>
    <scope>NUCLEOTIDE SEQUENCE [LARGE SCALE GENOMIC DNA]</scope>
    <source>
        <strain evidence="3">ATCC 700848 / DSM 11109 / ASRB2</strain>
    </source>
</reference>
<proteinExistence type="predicted"/>
<protein>
    <recommendedName>
        <fullName evidence="4">Gas vesicle protein GvpG</fullName>
    </recommendedName>
</protein>
<reference evidence="2 3" key="1">
    <citation type="journal article" date="2011" name="Stand. Genomic Sci.">
        <title>Complete genome sequence of the acetate-degrading sulfate reducer Desulfobacca acetoxidans type strain (ASRB2).</title>
        <authorList>
            <person name="Goker M."/>
            <person name="Teshima H."/>
            <person name="Lapidus A."/>
            <person name="Nolan M."/>
            <person name="Lucas S."/>
            <person name="Hammon N."/>
            <person name="Deshpande S."/>
            <person name="Cheng J.F."/>
            <person name="Tapia R."/>
            <person name="Han C."/>
            <person name="Goodwin L."/>
            <person name="Pitluck S."/>
            <person name="Huntemann M."/>
            <person name="Liolios K."/>
            <person name="Ivanova N."/>
            <person name="Pagani I."/>
            <person name="Mavromatis K."/>
            <person name="Ovchinikova G."/>
            <person name="Pati A."/>
            <person name="Chen A."/>
            <person name="Palaniappan K."/>
            <person name="Land M."/>
            <person name="Hauser L."/>
            <person name="Brambilla E.M."/>
            <person name="Rohde M."/>
            <person name="Spring S."/>
            <person name="Detter J.C."/>
            <person name="Woyke T."/>
            <person name="Bristow J."/>
            <person name="Eisen J.A."/>
            <person name="Markowitz V."/>
            <person name="Hugenholtz P."/>
            <person name="Kyrpides N.C."/>
            <person name="Klenk H.P."/>
        </authorList>
    </citation>
    <scope>NUCLEOTIDE SEQUENCE [LARGE SCALE GENOMIC DNA]</scope>
    <source>
        <strain evidence="3">ATCC 700848 / DSM 11109 / ASRB2</strain>
    </source>
</reference>
<dbReference type="Pfam" id="PF05120">
    <property type="entry name" value="GvpG"/>
    <property type="match status" value="1"/>
</dbReference>
<dbReference type="eggNOG" id="ENOG5033D37">
    <property type="taxonomic scope" value="Bacteria"/>
</dbReference>
<organism evidence="2 3">
    <name type="scientific">Desulfobacca acetoxidans (strain ATCC 700848 / DSM 11109 / ASRB2)</name>
    <dbReference type="NCBI Taxonomy" id="880072"/>
    <lineage>
        <taxon>Bacteria</taxon>
        <taxon>Pseudomonadati</taxon>
        <taxon>Thermodesulfobacteriota</taxon>
        <taxon>Desulfobaccia</taxon>
        <taxon>Desulfobaccales</taxon>
        <taxon>Desulfobaccaceae</taxon>
        <taxon>Desulfobacca</taxon>
    </lineage>
</organism>
<dbReference type="RefSeq" id="WP_013706732.1">
    <property type="nucleotide sequence ID" value="NC_015388.1"/>
</dbReference>
<dbReference type="HOGENOM" id="CLU_162460_0_0_7"/>
<dbReference type="OrthoDB" id="5523555at2"/>
<evidence type="ECO:0008006" key="4">
    <source>
        <dbReference type="Google" id="ProtNLM"/>
    </source>
</evidence>
<dbReference type="InterPro" id="IPR007804">
    <property type="entry name" value="GvpG"/>
</dbReference>
<dbReference type="EMBL" id="CP002629">
    <property type="protein sequence ID" value="AEB09622.1"/>
    <property type="molecule type" value="Genomic_DNA"/>
</dbReference>
<feature type="region of interest" description="Disordered" evidence="1">
    <location>
        <begin position="75"/>
        <end position="105"/>
    </location>
</feature>
<dbReference type="Proteomes" id="UP000000483">
    <property type="component" value="Chromosome"/>
</dbReference>